<protein>
    <submittedName>
        <fullName evidence="2">Uncharacterized protein</fullName>
    </submittedName>
</protein>
<dbReference type="Proteomes" id="UP000039021">
    <property type="component" value="Unassembled WGS sequence"/>
</dbReference>
<comment type="caution">
    <text evidence="2">The sequence shown here is derived from an EMBL/GenBank/DDBJ whole genome shotgun (WGS) entry which is preliminary data.</text>
</comment>
<feature type="region of interest" description="Disordered" evidence="1">
    <location>
        <begin position="1"/>
        <end position="27"/>
    </location>
</feature>
<dbReference type="EMBL" id="CSBK01004304">
    <property type="protein sequence ID" value="CPB76144.1"/>
    <property type="molecule type" value="Genomic_DNA"/>
</dbReference>
<evidence type="ECO:0000313" key="2">
    <source>
        <dbReference type="EMBL" id="CPB76144.1"/>
    </source>
</evidence>
<evidence type="ECO:0000313" key="3">
    <source>
        <dbReference type="Proteomes" id="UP000039021"/>
    </source>
</evidence>
<sequence>MKVRPGSRQRPVGDFAEPPQGFGGVSEQLTGVGEMLDQRWDVSEHPIQRVVAVGDDGQELVG</sequence>
<name>A0A916PDQ4_MYCTX</name>
<accession>A0A916PDQ4</accession>
<proteinExistence type="predicted"/>
<evidence type="ECO:0000256" key="1">
    <source>
        <dbReference type="SAM" id="MobiDB-lite"/>
    </source>
</evidence>
<reference evidence="3" key="1">
    <citation type="submission" date="2015-03" db="EMBL/GenBank/DDBJ databases">
        <authorList>
            <consortium name="Pathogen Informatics"/>
        </authorList>
    </citation>
    <scope>NUCLEOTIDE SEQUENCE [LARGE SCALE GENOMIC DNA]</scope>
    <source>
        <strain evidence="3">N09902308</strain>
    </source>
</reference>
<gene>
    <name evidence="2" type="ORF">ERS007739_05404</name>
</gene>
<organism evidence="2 3">
    <name type="scientific">Mycobacterium tuberculosis</name>
    <dbReference type="NCBI Taxonomy" id="1773"/>
    <lineage>
        <taxon>Bacteria</taxon>
        <taxon>Bacillati</taxon>
        <taxon>Actinomycetota</taxon>
        <taxon>Actinomycetes</taxon>
        <taxon>Mycobacteriales</taxon>
        <taxon>Mycobacteriaceae</taxon>
        <taxon>Mycobacterium</taxon>
        <taxon>Mycobacterium tuberculosis complex</taxon>
    </lineage>
</organism>
<dbReference type="AlphaFoldDB" id="A0A916PDQ4"/>